<reference evidence="4" key="1">
    <citation type="submission" date="2021-06" db="EMBL/GenBank/DDBJ databases">
        <authorList>
            <person name="Kallberg Y."/>
            <person name="Tangrot J."/>
            <person name="Rosling A."/>
        </authorList>
    </citation>
    <scope>NUCLEOTIDE SEQUENCE</scope>
    <source>
        <strain evidence="4">UK204</strain>
    </source>
</reference>
<dbReference type="OrthoDB" id="10249433at2759"/>
<accession>A0A9N9F811</accession>
<sequence length="574" mass="65152">MPLIITGTTTIAISGMVLLYVDMLQCDMIYPSNWPNGSRRFIQKPSEYGIPYSEVTMVTEDSVRLRAFICKRPIDREARKRPTILMFHGNGGNMGHRLPIAERFYNEFKCNVVLLSYRGYGRSEGTPTEKGLRIDAQTALNYVLKHEIFKDTKIVVYGQSLGGAVAIDLVSKNESKVNALIIENTFLSIPKLVPHILPLLQYLTFMCSQIWPSEKLIKKIKFIPILLLSGTRDEVIPQQHMKKLFELSQPVAVKNGENFYMVVIMRPFFNPVTFNLLIDTMTTRIYARTAIPLLIIGGTIVSGITILYSVQRNSIYTSNSPEGSRKHVPKPSEYGIPYSPVILKTKDNVNIRAYVCKRHTDDEASSRPTILMFHGNGGNMGHRLPIAERFFKDFKCNVVMVSYRGYGRSEGTPTEKGLCLDAQAALEYIKRDEILRCTKLIVYGQSLGGAVAIDLVARNEGSINILILENTFLNMQKILPEIFPKIKFLCSDVWPSEQNIKKIKTIPILFLSGKKDEIIPPFHMRKLFELSQTSGGKEFIEFNEGSHLDTVQQPNYFQHVSTFLQKHIVAWKVR</sequence>
<evidence type="ECO:0000313" key="5">
    <source>
        <dbReference type="Proteomes" id="UP000789570"/>
    </source>
</evidence>
<evidence type="ECO:0000259" key="2">
    <source>
        <dbReference type="Pfam" id="PF00561"/>
    </source>
</evidence>
<dbReference type="GO" id="GO:0016020">
    <property type="term" value="C:membrane"/>
    <property type="evidence" value="ECO:0007669"/>
    <property type="project" value="TreeGrafter"/>
</dbReference>
<name>A0A9N9F811_9GLOM</name>
<evidence type="ECO:0000256" key="1">
    <source>
        <dbReference type="SAM" id="Phobius"/>
    </source>
</evidence>
<dbReference type="EMBL" id="CAJVPQ010000872">
    <property type="protein sequence ID" value="CAG8515781.1"/>
    <property type="molecule type" value="Genomic_DNA"/>
</dbReference>
<keyword evidence="1" id="KW-1133">Transmembrane helix</keyword>
<dbReference type="SUPFAM" id="SSF53474">
    <property type="entry name" value="alpha/beta-Hydrolases"/>
    <property type="match status" value="2"/>
</dbReference>
<organism evidence="4 5">
    <name type="scientific">Funneliformis caledonium</name>
    <dbReference type="NCBI Taxonomy" id="1117310"/>
    <lineage>
        <taxon>Eukaryota</taxon>
        <taxon>Fungi</taxon>
        <taxon>Fungi incertae sedis</taxon>
        <taxon>Mucoromycota</taxon>
        <taxon>Glomeromycotina</taxon>
        <taxon>Glomeromycetes</taxon>
        <taxon>Glomerales</taxon>
        <taxon>Glomeraceae</taxon>
        <taxon>Funneliformis</taxon>
    </lineage>
</organism>
<dbReference type="Proteomes" id="UP000789570">
    <property type="component" value="Unassembled WGS sequence"/>
</dbReference>
<dbReference type="PANTHER" id="PTHR12277">
    <property type="entry name" value="ALPHA/BETA HYDROLASE DOMAIN-CONTAINING PROTEIN"/>
    <property type="match status" value="1"/>
</dbReference>
<evidence type="ECO:0000259" key="3">
    <source>
        <dbReference type="Pfam" id="PF12146"/>
    </source>
</evidence>
<dbReference type="GO" id="GO:0008474">
    <property type="term" value="F:palmitoyl-(protein) hydrolase activity"/>
    <property type="evidence" value="ECO:0007669"/>
    <property type="project" value="TreeGrafter"/>
</dbReference>
<dbReference type="Gene3D" id="3.40.50.1820">
    <property type="entry name" value="alpha/beta hydrolase"/>
    <property type="match status" value="2"/>
</dbReference>
<feature type="domain" description="Serine aminopeptidase S33" evidence="3">
    <location>
        <begin position="366"/>
        <end position="495"/>
    </location>
</feature>
<dbReference type="InterPro" id="IPR000073">
    <property type="entry name" value="AB_hydrolase_1"/>
</dbReference>
<dbReference type="AlphaFoldDB" id="A0A9N9F811"/>
<keyword evidence="5" id="KW-1185">Reference proteome</keyword>
<proteinExistence type="predicted"/>
<evidence type="ECO:0000313" key="4">
    <source>
        <dbReference type="EMBL" id="CAG8515781.1"/>
    </source>
</evidence>
<comment type="caution">
    <text evidence="4">The sequence shown here is derived from an EMBL/GenBank/DDBJ whole genome shotgun (WGS) entry which is preliminary data.</text>
</comment>
<feature type="domain" description="AB hydrolase-1" evidence="2">
    <location>
        <begin position="82"/>
        <end position="202"/>
    </location>
</feature>
<keyword evidence="1" id="KW-0812">Transmembrane</keyword>
<dbReference type="InterPro" id="IPR022742">
    <property type="entry name" value="Hydrolase_4"/>
</dbReference>
<feature type="transmembrane region" description="Helical" evidence="1">
    <location>
        <begin position="290"/>
        <end position="310"/>
    </location>
</feature>
<dbReference type="Pfam" id="PF00561">
    <property type="entry name" value="Abhydrolase_1"/>
    <property type="match status" value="1"/>
</dbReference>
<protein>
    <submittedName>
        <fullName evidence="4">2964_t:CDS:1</fullName>
    </submittedName>
</protein>
<keyword evidence="1" id="KW-0472">Membrane</keyword>
<dbReference type="PANTHER" id="PTHR12277:SF81">
    <property type="entry name" value="PROTEIN ABHD13"/>
    <property type="match status" value="1"/>
</dbReference>
<dbReference type="Pfam" id="PF12146">
    <property type="entry name" value="Hydrolase_4"/>
    <property type="match status" value="1"/>
</dbReference>
<gene>
    <name evidence="4" type="ORF">FCALED_LOCUS4437</name>
</gene>
<dbReference type="InterPro" id="IPR029058">
    <property type="entry name" value="AB_hydrolase_fold"/>
</dbReference>